<gene>
    <name evidence="1" type="ORF">FB465_1865</name>
</gene>
<name>A0A561EMS2_9ACTN</name>
<dbReference type="RefSeq" id="WP_145789320.1">
    <property type="nucleotide sequence ID" value="NZ_BAAABR010000036.1"/>
</dbReference>
<evidence type="ECO:0000313" key="2">
    <source>
        <dbReference type="Proteomes" id="UP000318416"/>
    </source>
</evidence>
<reference evidence="1 2" key="1">
    <citation type="submission" date="2019-06" db="EMBL/GenBank/DDBJ databases">
        <title>Sequencing the genomes of 1000 actinobacteria strains.</title>
        <authorList>
            <person name="Klenk H.-P."/>
        </authorList>
    </citation>
    <scope>NUCLEOTIDE SEQUENCE [LARGE SCALE GENOMIC DNA]</scope>
    <source>
        <strain evidence="1 2">DSM 41649</strain>
    </source>
</reference>
<dbReference type="Proteomes" id="UP000318416">
    <property type="component" value="Unassembled WGS sequence"/>
</dbReference>
<sequence length="86" mass="9532">MSWSWEYIPSEEYVTSGAPADFLKAVEEKAGELVRAAEALFLDGTTYEGSGEPMQYIDVAGGFFAYYVVPRLELVFICQVTPPLGR</sequence>
<dbReference type="OrthoDB" id="3431977at2"/>
<dbReference type="EMBL" id="VIVR01000001">
    <property type="protein sequence ID" value="TWE16872.1"/>
    <property type="molecule type" value="Genomic_DNA"/>
</dbReference>
<keyword evidence="2" id="KW-1185">Reference proteome</keyword>
<dbReference type="AlphaFoldDB" id="A0A561EMS2"/>
<evidence type="ECO:0000313" key="1">
    <source>
        <dbReference type="EMBL" id="TWE16872.1"/>
    </source>
</evidence>
<comment type="caution">
    <text evidence="1">The sequence shown here is derived from an EMBL/GenBank/DDBJ whole genome shotgun (WGS) entry which is preliminary data.</text>
</comment>
<proteinExistence type="predicted"/>
<accession>A0A561EMS2</accession>
<protein>
    <submittedName>
        <fullName evidence="1">Uncharacterized protein</fullName>
    </submittedName>
</protein>
<organism evidence="1 2">
    <name type="scientific">Kitasatospora atroaurantiaca</name>
    <dbReference type="NCBI Taxonomy" id="285545"/>
    <lineage>
        <taxon>Bacteria</taxon>
        <taxon>Bacillati</taxon>
        <taxon>Actinomycetota</taxon>
        <taxon>Actinomycetes</taxon>
        <taxon>Kitasatosporales</taxon>
        <taxon>Streptomycetaceae</taxon>
        <taxon>Kitasatospora</taxon>
    </lineage>
</organism>